<keyword evidence="1 11" id="KW-0420">Kringle</keyword>
<keyword evidence="10" id="KW-0325">Glycoprotein</keyword>
<dbReference type="PROSITE" id="PS00021">
    <property type="entry name" value="KRINGLE_1"/>
    <property type="match status" value="1"/>
</dbReference>
<dbReference type="AlphaFoldDB" id="A0AAD9V1S6"/>
<dbReference type="InterPro" id="IPR024079">
    <property type="entry name" value="MetalloPept_cat_dom_sf"/>
</dbReference>
<dbReference type="InterPro" id="IPR013806">
    <property type="entry name" value="Kringle-like"/>
</dbReference>
<dbReference type="InterPro" id="IPR018056">
    <property type="entry name" value="Kringle_CS"/>
</dbReference>
<dbReference type="CDD" id="cd04280">
    <property type="entry name" value="ZnMc_astacin_like"/>
    <property type="match status" value="1"/>
</dbReference>
<dbReference type="PANTHER" id="PTHR10127">
    <property type="entry name" value="DISCOIDIN, CUB, EGF, LAMININ , AND ZINC METALLOPROTEASE DOMAIN CONTAINING"/>
    <property type="match status" value="1"/>
</dbReference>
<comment type="caution">
    <text evidence="11">Lacks conserved residue(s) required for the propagation of feature annotation.</text>
</comment>
<dbReference type="PANTHER" id="PTHR10127:SF775">
    <property type="entry name" value="METALLOENDOPEPTIDASE"/>
    <property type="match status" value="1"/>
</dbReference>
<dbReference type="InterPro" id="IPR038178">
    <property type="entry name" value="Kringle_sf"/>
</dbReference>
<keyword evidence="6 12" id="KW-0862">Zinc</keyword>
<dbReference type="PROSITE" id="PS50070">
    <property type="entry name" value="KRINGLE_2"/>
    <property type="match status" value="1"/>
</dbReference>
<reference evidence="16" key="1">
    <citation type="journal article" date="2023" name="G3 (Bethesda)">
        <title>Whole genome assembly and annotation of the endangered Caribbean coral Acropora cervicornis.</title>
        <authorList>
            <person name="Selwyn J.D."/>
            <person name="Vollmer S.V."/>
        </authorList>
    </citation>
    <scope>NUCLEOTIDE SEQUENCE</scope>
    <source>
        <strain evidence="16">K2</strain>
    </source>
</reference>
<keyword evidence="7 12" id="KW-0482">Metalloprotease</keyword>
<feature type="binding site" evidence="12">
    <location>
        <position position="203"/>
    </location>
    <ligand>
        <name>Zn(2+)</name>
        <dbReference type="ChEBI" id="CHEBI:29105"/>
        <note>catalytic</note>
    </ligand>
</feature>
<keyword evidence="17" id="KW-1185">Reference proteome</keyword>
<sequence>MLTRETGAMLVQRIFLGVMLVQFVHLSAFPVLREDKKKTTEAVIACSEDETGNCERSEVPEPWEVNQNLINHQGEVSFDGRALFEGDIVLDFRTRLLIQGGRVRRTRAVKKLATSRWPNGEIPYVVDRDLATKTKREIRKALRHWKRKTCLNFRHKRDGDQDYIRFVDELGCWSYVGRAGGEQKVSIGPGCEYMGTIIHEIGHAVGFWHEQSRLDRDQYIRIQKENIQTNAMDQFNKMPKKVLDSMNYEYDYFSIMHYGTRFFSKNGKATIKIRKKGRRIGAEIGQRNGLSWIDIAQVNAMYNCNKIPSEESKTCFNSSSGDGRDYRGTLNYTETGVTCQPWNERWPHDHVEAKFRHPGRVGLGKHNYCRNPRGKHARPWCYTTLKKPEWQYCDIVLCNQRRRNNNDDDDGKEDT</sequence>
<dbReference type="Proteomes" id="UP001249851">
    <property type="component" value="Unassembled WGS sequence"/>
</dbReference>
<keyword evidence="5 12" id="KW-0378">Hydrolase</keyword>
<keyword evidence="9" id="KW-1015">Disulfide bond</keyword>
<feature type="active site" evidence="12">
    <location>
        <position position="200"/>
    </location>
</feature>
<evidence type="ECO:0000256" key="3">
    <source>
        <dbReference type="ARBA" id="ARBA00022723"/>
    </source>
</evidence>
<dbReference type="PRINTS" id="PR00018">
    <property type="entry name" value="KRINGLE"/>
</dbReference>
<feature type="binding site" evidence="12">
    <location>
        <position position="199"/>
    </location>
    <ligand>
        <name>Zn(2+)</name>
        <dbReference type="ChEBI" id="CHEBI:29105"/>
        <note>catalytic</note>
    </ligand>
</feature>
<comment type="cofactor">
    <cofactor evidence="12 13">
        <name>Zn(2+)</name>
        <dbReference type="ChEBI" id="CHEBI:29105"/>
    </cofactor>
    <text evidence="12 13">Binds 1 zinc ion per subunit.</text>
</comment>
<dbReference type="PROSITE" id="PS51864">
    <property type="entry name" value="ASTACIN"/>
    <property type="match status" value="1"/>
</dbReference>
<evidence type="ECO:0000256" key="6">
    <source>
        <dbReference type="ARBA" id="ARBA00022833"/>
    </source>
</evidence>
<keyword evidence="4" id="KW-0732">Signal</keyword>
<evidence type="ECO:0000256" key="8">
    <source>
        <dbReference type="ARBA" id="ARBA00023145"/>
    </source>
</evidence>
<dbReference type="SMART" id="SM00235">
    <property type="entry name" value="ZnMc"/>
    <property type="match status" value="1"/>
</dbReference>
<protein>
    <recommendedName>
        <fullName evidence="13">Metalloendopeptidase</fullName>
        <ecNumber evidence="13">3.4.24.-</ecNumber>
    </recommendedName>
</protein>
<evidence type="ECO:0000256" key="13">
    <source>
        <dbReference type="RuleBase" id="RU361183"/>
    </source>
</evidence>
<dbReference type="Gene3D" id="2.40.20.10">
    <property type="entry name" value="Plasminogen Kringle 4"/>
    <property type="match status" value="1"/>
</dbReference>
<keyword evidence="3 12" id="KW-0479">Metal-binding</keyword>
<feature type="domain" description="Peptidase M12A" evidence="15">
    <location>
        <begin position="107"/>
        <end position="305"/>
    </location>
</feature>
<evidence type="ECO:0000256" key="5">
    <source>
        <dbReference type="ARBA" id="ARBA00022801"/>
    </source>
</evidence>
<keyword evidence="2 12" id="KW-0645">Protease</keyword>
<dbReference type="PRINTS" id="PR00480">
    <property type="entry name" value="ASTACIN"/>
</dbReference>
<evidence type="ECO:0000256" key="9">
    <source>
        <dbReference type="ARBA" id="ARBA00023157"/>
    </source>
</evidence>
<name>A0AAD9V1S6_ACRCE</name>
<comment type="caution">
    <text evidence="16">The sequence shown here is derived from an EMBL/GenBank/DDBJ whole genome shotgun (WGS) entry which is preliminary data.</text>
</comment>
<dbReference type="InterPro" id="IPR000001">
    <property type="entry name" value="Kringle"/>
</dbReference>
<evidence type="ECO:0000256" key="7">
    <source>
        <dbReference type="ARBA" id="ARBA00023049"/>
    </source>
</evidence>
<dbReference type="EMBL" id="JARQWQ010000046">
    <property type="protein sequence ID" value="KAK2557972.1"/>
    <property type="molecule type" value="Genomic_DNA"/>
</dbReference>
<evidence type="ECO:0000256" key="4">
    <source>
        <dbReference type="ARBA" id="ARBA00022729"/>
    </source>
</evidence>
<dbReference type="Gene3D" id="3.40.390.10">
    <property type="entry name" value="Collagenase (Catalytic Domain)"/>
    <property type="match status" value="1"/>
</dbReference>
<dbReference type="EC" id="3.4.24.-" evidence="13"/>
<feature type="binding site" evidence="12">
    <location>
        <position position="209"/>
    </location>
    <ligand>
        <name>Zn(2+)</name>
        <dbReference type="ChEBI" id="CHEBI:29105"/>
        <note>catalytic</note>
    </ligand>
</feature>
<keyword evidence="8" id="KW-0865">Zymogen</keyword>
<dbReference type="Pfam" id="PF00051">
    <property type="entry name" value="Kringle"/>
    <property type="match status" value="1"/>
</dbReference>
<dbReference type="SMART" id="SM00130">
    <property type="entry name" value="KR"/>
    <property type="match status" value="1"/>
</dbReference>
<evidence type="ECO:0000256" key="11">
    <source>
        <dbReference type="PROSITE-ProRule" id="PRU00121"/>
    </source>
</evidence>
<feature type="domain" description="Kringle" evidence="14">
    <location>
        <begin position="317"/>
        <end position="398"/>
    </location>
</feature>
<evidence type="ECO:0000256" key="10">
    <source>
        <dbReference type="ARBA" id="ARBA00023180"/>
    </source>
</evidence>
<evidence type="ECO:0000256" key="2">
    <source>
        <dbReference type="ARBA" id="ARBA00022670"/>
    </source>
</evidence>
<dbReference type="GO" id="GO:0004222">
    <property type="term" value="F:metalloendopeptidase activity"/>
    <property type="evidence" value="ECO:0007669"/>
    <property type="project" value="UniProtKB-UniRule"/>
</dbReference>
<dbReference type="Pfam" id="PF01400">
    <property type="entry name" value="Astacin"/>
    <property type="match status" value="1"/>
</dbReference>
<organism evidence="16 17">
    <name type="scientific">Acropora cervicornis</name>
    <name type="common">Staghorn coral</name>
    <dbReference type="NCBI Taxonomy" id="6130"/>
    <lineage>
        <taxon>Eukaryota</taxon>
        <taxon>Metazoa</taxon>
        <taxon>Cnidaria</taxon>
        <taxon>Anthozoa</taxon>
        <taxon>Hexacorallia</taxon>
        <taxon>Scleractinia</taxon>
        <taxon>Astrocoeniina</taxon>
        <taxon>Acroporidae</taxon>
        <taxon>Acropora</taxon>
    </lineage>
</organism>
<evidence type="ECO:0000256" key="12">
    <source>
        <dbReference type="PROSITE-ProRule" id="PRU01211"/>
    </source>
</evidence>
<accession>A0AAD9V1S6</accession>
<dbReference type="FunFam" id="3.40.390.10:FF:000015">
    <property type="entry name" value="Meprin A subunit"/>
    <property type="match status" value="1"/>
</dbReference>
<gene>
    <name evidence="16" type="ORF">P5673_019537</name>
</gene>
<dbReference type="SUPFAM" id="SSF55486">
    <property type="entry name" value="Metalloproteases ('zincins'), catalytic domain"/>
    <property type="match status" value="1"/>
</dbReference>
<reference evidence="16" key="2">
    <citation type="journal article" date="2023" name="Science">
        <title>Genomic signatures of disease resistance in endangered staghorn corals.</title>
        <authorList>
            <person name="Vollmer S.V."/>
            <person name="Selwyn J.D."/>
            <person name="Despard B.A."/>
            <person name="Roesel C.L."/>
        </authorList>
    </citation>
    <scope>NUCLEOTIDE SEQUENCE</scope>
    <source>
        <strain evidence="16">K2</strain>
    </source>
</reference>
<evidence type="ECO:0000313" key="17">
    <source>
        <dbReference type="Proteomes" id="UP001249851"/>
    </source>
</evidence>
<dbReference type="CDD" id="cd00108">
    <property type="entry name" value="KR"/>
    <property type="match status" value="1"/>
</dbReference>
<evidence type="ECO:0000259" key="14">
    <source>
        <dbReference type="PROSITE" id="PS50070"/>
    </source>
</evidence>
<evidence type="ECO:0000259" key="15">
    <source>
        <dbReference type="PROSITE" id="PS51864"/>
    </source>
</evidence>
<evidence type="ECO:0000313" key="16">
    <source>
        <dbReference type="EMBL" id="KAK2557972.1"/>
    </source>
</evidence>
<dbReference type="InterPro" id="IPR001506">
    <property type="entry name" value="Peptidase_M12A"/>
</dbReference>
<dbReference type="SUPFAM" id="SSF57440">
    <property type="entry name" value="Kringle-like"/>
    <property type="match status" value="1"/>
</dbReference>
<dbReference type="InterPro" id="IPR006026">
    <property type="entry name" value="Peptidase_Metallo"/>
</dbReference>
<dbReference type="InterPro" id="IPR034035">
    <property type="entry name" value="Astacin-like_dom"/>
</dbReference>
<dbReference type="GO" id="GO:0008270">
    <property type="term" value="F:zinc ion binding"/>
    <property type="evidence" value="ECO:0007669"/>
    <property type="project" value="UniProtKB-UniRule"/>
</dbReference>
<evidence type="ECO:0000256" key="1">
    <source>
        <dbReference type="ARBA" id="ARBA00022572"/>
    </source>
</evidence>
<dbReference type="GO" id="GO:0006508">
    <property type="term" value="P:proteolysis"/>
    <property type="evidence" value="ECO:0007669"/>
    <property type="project" value="UniProtKB-KW"/>
</dbReference>
<proteinExistence type="predicted"/>